<feature type="non-terminal residue" evidence="2">
    <location>
        <position position="1"/>
    </location>
</feature>
<dbReference type="AlphaFoldDB" id="A0A1F6XD86"/>
<evidence type="ECO:0000313" key="2">
    <source>
        <dbReference type="EMBL" id="OGI92076.1"/>
    </source>
</evidence>
<dbReference type="InterPro" id="IPR001279">
    <property type="entry name" value="Metallo-B-lactamas"/>
</dbReference>
<dbReference type="Proteomes" id="UP000179381">
    <property type="component" value="Unassembled WGS sequence"/>
</dbReference>
<dbReference type="PANTHER" id="PTHR30619">
    <property type="entry name" value="DNA INTERNALIZATION/COMPETENCE PROTEIN COMEC/REC2"/>
    <property type="match status" value="1"/>
</dbReference>
<organism evidence="2 3">
    <name type="scientific">Candidatus Nomurabacteria bacterium RIFCSPLOWO2_01_FULL_46_18</name>
    <dbReference type="NCBI Taxonomy" id="1801783"/>
    <lineage>
        <taxon>Bacteria</taxon>
        <taxon>Candidatus Nomuraibacteriota</taxon>
    </lineage>
</organism>
<gene>
    <name evidence="2" type="ORF">A2933_02435</name>
</gene>
<dbReference type="PANTHER" id="PTHR30619:SF1">
    <property type="entry name" value="RECOMBINATION PROTEIN 2"/>
    <property type="match status" value="1"/>
</dbReference>
<dbReference type="SUPFAM" id="SSF56281">
    <property type="entry name" value="Metallo-hydrolase/oxidoreductase"/>
    <property type="match status" value="1"/>
</dbReference>
<evidence type="ECO:0000313" key="3">
    <source>
        <dbReference type="Proteomes" id="UP000179381"/>
    </source>
</evidence>
<dbReference type="Gene3D" id="3.60.15.10">
    <property type="entry name" value="Ribonuclease Z/Hydroxyacylglutathione hydrolase-like"/>
    <property type="match status" value="1"/>
</dbReference>
<dbReference type="Pfam" id="PF00753">
    <property type="entry name" value="Lactamase_B"/>
    <property type="match status" value="1"/>
</dbReference>
<name>A0A1F6XD86_9BACT</name>
<proteinExistence type="predicted"/>
<sequence>NSNRDFVFAMLDVGQGDALFVESPTGTQVLIDGGPPRKILGALSRVMSPFDRTIDSIIVTNPDQDHIGGFLDVLKVYKVGAVLEPGTFNDSKTYQNLKEEIKNKKIPDILARRGMRLNLGGGAVIDILFPDRDVSDWTTNDGSVVGKLSYGETSIMLMGDATEETERIILEENSKNALLSDILKVGHHGSRTSTSPQFVEAISPTHAFISAGGDNRYGHPHQEVLDTLNQFGVKIFRTDLLGTIIMKSDGEVLRWQYNKQ</sequence>
<feature type="domain" description="Metallo-beta-lactamase" evidence="1">
    <location>
        <begin position="15"/>
        <end position="213"/>
    </location>
</feature>
<dbReference type="InterPro" id="IPR036866">
    <property type="entry name" value="RibonucZ/Hydroxyglut_hydro"/>
</dbReference>
<dbReference type="SMART" id="SM00849">
    <property type="entry name" value="Lactamase_B"/>
    <property type="match status" value="1"/>
</dbReference>
<dbReference type="CDD" id="cd07731">
    <property type="entry name" value="ComA-like_MBL-fold"/>
    <property type="match status" value="1"/>
</dbReference>
<dbReference type="InterPro" id="IPR052159">
    <property type="entry name" value="Competence_DNA_uptake"/>
</dbReference>
<protein>
    <recommendedName>
        <fullName evidence="1">Metallo-beta-lactamase domain-containing protein</fullName>
    </recommendedName>
</protein>
<dbReference type="EMBL" id="MFVH01000018">
    <property type="protein sequence ID" value="OGI92076.1"/>
    <property type="molecule type" value="Genomic_DNA"/>
</dbReference>
<comment type="caution">
    <text evidence="2">The sequence shown here is derived from an EMBL/GenBank/DDBJ whole genome shotgun (WGS) entry which is preliminary data.</text>
</comment>
<accession>A0A1F6XD86</accession>
<evidence type="ECO:0000259" key="1">
    <source>
        <dbReference type="SMART" id="SM00849"/>
    </source>
</evidence>
<reference evidence="2 3" key="1">
    <citation type="journal article" date="2016" name="Nat. Commun.">
        <title>Thousands of microbial genomes shed light on interconnected biogeochemical processes in an aquifer system.</title>
        <authorList>
            <person name="Anantharaman K."/>
            <person name="Brown C.T."/>
            <person name="Hug L.A."/>
            <person name="Sharon I."/>
            <person name="Castelle C.J."/>
            <person name="Probst A.J."/>
            <person name="Thomas B.C."/>
            <person name="Singh A."/>
            <person name="Wilkins M.J."/>
            <person name="Karaoz U."/>
            <person name="Brodie E.L."/>
            <person name="Williams K.H."/>
            <person name="Hubbard S.S."/>
            <person name="Banfield J.F."/>
        </authorList>
    </citation>
    <scope>NUCLEOTIDE SEQUENCE [LARGE SCALE GENOMIC DNA]</scope>
</reference>
<dbReference type="InterPro" id="IPR035681">
    <property type="entry name" value="ComA-like_MBL"/>
</dbReference>